<dbReference type="EC" id="3.1.1.103" evidence="2"/>
<evidence type="ECO:0000313" key="3">
    <source>
        <dbReference type="Proteomes" id="UP001363010"/>
    </source>
</evidence>
<proteinExistence type="predicted"/>
<sequence length="398" mass="43949">MSQTLQPTSLGAAMRGYVERGEIPGIVTLIARGDDIHVDTIGTMTTGGAEPMRRDAIFRIASISKPIAGAATMMLVDAGKLHLDDAVDRWLPELADRKVLRRIDAQLDDVTPAIRRITVRDLLTFCLGFGSVMAMPGTYPIQQPIRDGYLGGDGPPNRMRMPGTDEWLRRLGALPLMYQPGERWAYNTGSDLQGVLVQRVSGKSLEDFLRERLFDPLGMKDTSFTVPASKLHRLPGCYCFDRESRKLEVFDSAGNPEWASPPAFESGAGGLVSTVDDYHAFCRMLLNKGRRDNERVLSEAAVEAMTRDQLLPAQRQGSDMFFGRHSSWGLGMAVNIHAQKPWTVPGRFGWDGGYGTSAWSDPKNDFIGILLTQRLMDSPEPPPVFTDFWMHAYGALGG</sequence>
<protein>
    <submittedName>
        <fullName evidence="2">Serine hydrolase domain-containing protein</fullName>
        <ecNumber evidence="2">3.1.1.103</ecNumber>
    </submittedName>
</protein>
<dbReference type="InterPro" id="IPR050789">
    <property type="entry name" value="Diverse_Enzym_Activities"/>
</dbReference>
<name>A0ABU8VVM8_9BURK</name>
<dbReference type="EMBL" id="JBBKZV010000002">
    <property type="protein sequence ID" value="MEJ8821653.1"/>
    <property type="molecule type" value="Genomic_DNA"/>
</dbReference>
<dbReference type="SUPFAM" id="SSF56601">
    <property type="entry name" value="beta-lactamase/transpeptidase-like"/>
    <property type="match status" value="1"/>
</dbReference>
<evidence type="ECO:0000313" key="2">
    <source>
        <dbReference type="EMBL" id="MEJ8821653.1"/>
    </source>
</evidence>
<organism evidence="2 3">
    <name type="scientific">Variovorax humicola</name>
    <dbReference type="NCBI Taxonomy" id="1769758"/>
    <lineage>
        <taxon>Bacteria</taxon>
        <taxon>Pseudomonadati</taxon>
        <taxon>Pseudomonadota</taxon>
        <taxon>Betaproteobacteria</taxon>
        <taxon>Burkholderiales</taxon>
        <taxon>Comamonadaceae</taxon>
        <taxon>Variovorax</taxon>
    </lineage>
</organism>
<dbReference type="PANTHER" id="PTHR43283">
    <property type="entry name" value="BETA-LACTAMASE-RELATED"/>
    <property type="match status" value="1"/>
</dbReference>
<feature type="domain" description="Beta-lactamase-related" evidence="1">
    <location>
        <begin position="13"/>
        <end position="375"/>
    </location>
</feature>
<reference evidence="2 3" key="1">
    <citation type="submission" date="2024-03" db="EMBL/GenBank/DDBJ databases">
        <title>Novel species of the genus Variovorax.</title>
        <authorList>
            <person name="Liu Q."/>
            <person name="Xin Y.-H."/>
        </authorList>
    </citation>
    <scope>NUCLEOTIDE SEQUENCE [LARGE SCALE GENOMIC DNA]</scope>
    <source>
        <strain evidence="2 3">KACC 18501</strain>
    </source>
</reference>
<accession>A0ABU8VVM8</accession>
<keyword evidence="3" id="KW-1185">Reference proteome</keyword>
<dbReference type="Proteomes" id="UP001363010">
    <property type="component" value="Unassembled WGS sequence"/>
</dbReference>
<dbReference type="RefSeq" id="WP_340362693.1">
    <property type="nucleotide sequence ID" value="NZ_JBBKZV010000002.1"/>
</dbReference>
<evidence type="ECO:0000259" key="1">
    <source>
        <dbReference type="Pfam" id="PF00144"/>
    </source>
</evidence>
<dbReference type="Gene3D" id="3.40.710.10">
    <property type="entry name" value="DD-peptidase/beta-lactamase superfamily"/>
    <property type="match status" value="1"/>
</dbReference>
<keyword evidence="2" id="KW-0378">Hydrolase</keyword>
<dbReference type="InterPro" id="IPR012338">
    <property type="entry name" value="Beta-lactam/transpept-like"/>
</dbReference>
<dbReference type="InterPro" id="IPR001466">
    <property type="entry name" value="Beta-lactam-related"/>
</dbReference>
<comment type="caution">
    <text evidence="2">The sequence shown here is derived from an EMBL/GenBank/DDBJ whole genome shotgun (WGS) entry which is preliminary data.</text>
</comment>
<dbReference type="GO" id="GO:0016787">
    <property type="term" value="F:hydrolase activity"/>
    <property type="evidence" value="ECO:0007669"/>
    <property type="project" value="UniProtKB-KW"/>
</dbReference>
<dbReference type="Pfam" id="PF00144">
    <property type="entry name" value="Beta-lactamase"/>
    <property type="match status" value="1"/>
</dbReference>
<gene>
    <name evidence="2" type="ORF">WKW80_06330</name>
</gene>
<dbReference type="PANTHER" id="PTHR43283:SF3">
    <property type="entry name" value="BETA-LACTAMASE FAMILY PROTEIN (AFU_ORTHOLOGUE AFUA_5G07500)"/>
    <property type="match status" value="1"/>
</dbReference>